<sequence>MTGLGLASDVKKLVGRSWYRNQALYIAAKGGGPFAKVVSLKRAGESSRTIAEGFTSKAIYYSSCSLHFCCETSFPNCTESLPDTLHEERVPSDGTSGPIQGLDNGIRDTSCIPMRTGSKERKRNGWNMRKTKSGQEKERKGREKCGRKRGTEPLSSICSACTWEPSKWNIMDYKSTSSDKIINSKTVNYFSLCAEAEGNPWQVPEGSPVDSKTYTNIYIYTYMFCTSFSNRIYVTTVVISIEAKVRRLEVQKGQFMLRNSKKRLLGSTWQKGLPATWKHLRGIAWTINGETLASNTWPNLADTTQHSQSRRTRPKKGQALQYSLGPLNISCPIKVRITSHGFFLHGLRNTSASPSHRRTANLLCSFCALWTRLMSQSWSKSLLLDHHPGLDPSQLKKKKRKKRRDDCHKLILETNHRNAKYWAVTPQLRHREITLLVRQCPRPAIECGQPKSVQSFTFLLLPRTQSFNNVIDAQKKLNARKEETEKKNITKDKLNFILFFS</sequence>
<keyword evidence="3" id="KW-1185">Reference proteome</keyword>
<evidence type="ECO:0000313" key="2">
    <source>
        <dbReference type="EMBL" id="KNZ59181.1"/>
    </source>
</evidence>
<proteinExistence type="predicted"/>
<feature type="region of interest" description="Disordered" evidence="1">
    <location>
        <begin position="110"/>
        <end position="153"/>
    </location>
</feature>
<feature type="compositionally biased region" description="Basic residues" evidence="1">
    <location>
        <begin position="120"/>
        <end position="132"/>
    </location>
</feature>
<organism evidence="2 3">
    <name type="scientific">Puccinia sorghi</name>
    <dbReference type="NCBI Taxonomy" id="27349"/>
    <lineage>
        <taxon>Eukaryota</taxon>
        <taxon>Fungi</taxon>
        <taxon>Dikarya</taxon>
        <taxon>Basidiomycota</taxon>
        <taxon>Pucciniomycotina</taxon>
        <taxon>Pucciniomycetes</taxon>
        <taxon>Pucciniales</taxon>
        <taxon>Pucciniaceae</taxon>
        <taxon>Puccinia</taxon>
    </lineage>
</organism>
<accession>A0A0L6VEH0</accession>
<dbReference type="Proteomes" id="UP000037035">
    <property type="component" value="Unassembled WGS sequence"/>
</dbReference>
<evidence type="ECO:0000256" key="1">
    <source>
        <dbReference type="SAM" id="MobiDB-lite"/>
    </source>
</evidence>
<feature type="compositionally biased region" description="Polar residues" evidence="1">
    <location>
        <begin position="298"/>
        <end position="307"/>
    </location>
</feature>
<feature type="region of interest" description="Disordered" evidence="1">
    <location>
        <begin position="298"/>
        <end position="317"/>
    </location>
</feature>
<dbReference type="VEuPathDB" id="FungiDB:VP01_1789g2"/>
<dbReference type="AlphaFoldDB" id="A0A0L6VEH0"/>
<gene>
    <name evidence="2" type="ORF">VP01_1789g2</name>
</gene>
<dbReference type="EMBL" id="LAVV01006602">
    <property type="protein sequence ID" value="KNZ59181.1"/>
    <property type="molecule type" value="Genomic_DNA"/>
</dbReference>
<name>A0A0L6VEH0_9BASI</name>
<evidence type="ECO:0000313" key="3">
    <source>
        <dbReference type="Proteomes" id="UP000037035"/>
    </source>
</evidence>
<feature type="compositionally biased region" description="Basic and acidic residues" evidence="1">
    <location>
        <begin position="133"/>
        <end position="144"/>
    </location>
</feature>
<comment type="caution">
    <text evidence="2">The sequence shown here is derived from an EMBL/GenBank/DDBJ whole genome shotgun (WGS) entry which is preliminary data.</text>
</comment>
<protein>
    <submittedName>
        <fullName evidence="2">Uncharacterized protein</fullName>
    </submittedName>
</protein>
<reference evidence="2 3" key="1">
    <citation type="submission" date="2015-08" db="EMBL/GenBank/DDBJ databases">
        <title>Next Generation Sequencing and Analysis of the Genome of Puccinia sorghi L Schw, the Causal Agent of Maize Common Rust.</title>
        <authorList>
            <person name="Rochi L."/>
            <person name="Burguener G."/>
            <person name="Darino M."/>
            <person name="Turjanski A."/>
            <person name="Kreff E."/>
            <person name="Dieguez M.J."/>
            <person name="Sacco F."/>
        </authorList>
    </citation>
    <scope>NUCLEOTIDE SEQUENCE [LARGE SCALE GENOMIC DNA]</scope>
    <source>
        <strain evidence="2 3">RO10H11247</strain>
    </source>
</reference>